<reference evidence="1 2" key="1">
    <citation type="submission" date="2016-10" db="EMBL/GenBank/DDBJ databases">
        <authorList>
            <person name="Cai Z."/>
        </authorList>
    </citation>
    <scope>NUCLEOTIDE SEQUENCE [LARGE SCALE GENOMIC DNA]</scope>
</reference>
<evidence type="ECO:0000313" key="1">
    <source>
        <dbReference type="EMBL" id="SZX73001.1"/>
    </source>
</evidence>
<keyword evidence="2" id="KW-1185">Reference proteome</keyword>
<dbReference type="AlphaFoldDB" id="A0A383W6C4"/>
<dbReference type="InterPro" id="IPR024079">
    <property type="entry name" value="MetalloPept_cat_dom_sf"/>
</dbReference>
<dbReference type="Gene3D" id="3.40.390.10">
    <property type="entry name" value="Collagenase (Catalytic Domain)"/>
    <property type="match status" value="1"/>
</dbReference>
<protein>
    <submittedName>
        <fullName evidence="1">Uncharacterized protein</fullName>
    </submittedName>
</protein>
<gene>
    <name evidence="1" type="ORF">BQ4739_LOCUS13123</name>
</gene>
<dbReference type="GO" id="GO:0008237">
    <property type="term" value="F:metallopeptidase activity"/>
    <property type="evidence" value="ECO:0007669"/>
    <property type="project" value="InterPro"/>
</dbReference>
<accession>A0A383W6C4</accession>
<organism evidence="1 2">
    <name type="scientific">Tetradesmus obliquus</name>
    <name type="common">Green alga</name>
    <name type="synonym">Acutodesmus obliquus</name>
    <dbReference type="NCBI Taxonomy" id="3088"/>
    <lineage>
        <taxon>Eukaryota</taxon>
        <taxon>Viridiplantae</taxon>
        <taxon>Chlorophyta</taxon>
        <taxon>core chlorophytes</taxon>
        <taxon>Chlorophyceae</taxon>
        <taxon>CS clade</taxon>
        <taxon>Sphaeropleales</taxon>
        <taxon>Scenedesmaceae</taxon>
        <taxon>Tetradesmus</taxon>
    </lineage>
</organism>
<dbReference type="SUPFAM" id="SSF55486">
    <property type="entry name" value="Metalloproteases ('zincins'), catalytic domain"/>
    <property type="match status" value="2"/>
</dbReference>
<name>A0A383W6C4_TETOB</name>
<proteinExistence type="predicted"/>
<dbReference type="Proteomes" id="UP000256970">
    <property type="component" value="Unassembled WGS sequence"/>
</dbReference>
<dbReference type="EMBL" id="FNXT01001182">
    <property type="protein sequence ID" value="SZX73001.1"/>
    <property type="molecule type" value="Genomic_DNA"/>
</dbReference>
<sequence>MQGIDAPNGALLYACQGLAVSSSTARRAARYARARAATPLASSTGSPGAADPDPDFGKAFNLASRSSSSNKIWLDFTGCTIRDTAWNWANPEIVIPPYDKDGNSSGFNSDEMSDIVAIWRGVAEDYAPFDVDITTIAPAADTYQAFVAHACIGGSGAGTGYEGAGGGLTPNILVCLQSPVMAAGGAGYINTIGNPYLKPALVFPKNLGPDIAKFVWEATSHEIGHSLGLSHDGTTGAAAVEYYDGQGDWAPIMGVAYYKPLTQWSKGEYAAANNVRAYAWFA</sequence>
<evidence type="ECO:0000313" key="2">
    <source>
        <dbReference type="Proteomes" id="UP000256970"/>
    </source>
</evidence>